<organism evidence="1 2">
    <name type="scientific">Dethiobacter alkaliphilus AHT 1</name>
    <dbReference type="NCBI Taxonomy" id="555088"/>
    <lineage>
        <taxon>Bacteria</taxon>
        <taxon>Bacillati</taxon>
        <taxon>Bacillota</taxon>
        <taxon>Dethiobacteria</taxon>
        <taxon>Dethiobacterales</taxon>
        <taxon>Dethiobacteraceae</taxon>
        <taxon>Dethiobacter</taxon>
    </lineage>
</organism>
<evidence type="ECO:0008006" key="3">
    <source>
        <dbReference type="Google" id="ProtNLM"/>
    </source>
</evidence>
<sequence>MSILYEIVAERKKLEQTVAVFGLGSEISLAQSQKLDKLIVAHMLEQRYNKQQG</sequence>
<gene>
    <name evidence="1" type="ORF">DealDRAFT_1927</name>
</gene>
<evidence type="ECO:0000313" key="2">
    <source>
        <dbReference type="Proteomes" id="UP000006443"/>
    </source>
</evidence>
<accession>C0GHG8</accession>
<dbReference type="InterPro" id="IPR018540">
    <property type="entry name" value="Spo0E-like"/>
</dbReference>
<dbReference type="Pfam" id="PF09388">
    <property type="entry name" value="SpoOE-like"/>
    <property type="match status" value="1"/>
</dbReference>
<dbReference type="GO" id="GO:0043937">
    <property type="term" value="P:regulation of sporulation"/>
    <property type="evidence" value="ECO:0007669"/>
    <property type="project" value="InterPro"/>
</dbReference>
<dbReference type="Proteomes" id="UP000006443">
    <property type="component" value="Unassembled WGS sequence"/>
</dbReference>
<dbReference type="EMBL" id="ACJM01000009">
    <property type="protein sequence ID" value="EEG77174.1"/>
    <property type="molecule type" value="Genomic_DNA"/>
</dbReference>
<keyword evidence="2" id="KW-1185">Reference proteome</keyword>
<dbReference type="GO" id="GO:0046983">
    <property type="term" value="F:protein dimerization activity"/>
    <property type="evidence" value="ECO:0007669"/>
    <property type="project" value="InterPro"/>
</dbReference>
<name>C0GHG8_DETAL</name>
<proteinExistence type="predicted"/>
<dbReference type="InterPro" id="IPR036638">
    <property type="entry name" value="HLH_DNA-bd_sf"/>
</dbReference>
<dbReference type="RefSeq" id="WP_008516935.1">
    <property type="nucleotide sequence ID" value="NZ_ACJM01000009.1"/>
</dbReference>
<reference evidence="1 2" key="1">
    <citation type="submission" date="2009-02" db="EMBL/GenBank/DDBJ databases">
        <title>Sequencing of the draft genome and assembly of Dethiobacter alkaliphilus AHT 1.</title>
        <authorList>
            <consortium name="US DOE Joint Genome Institute (JGI-PGF)"/>
            <person name="Lucas S."/>
            <person name="Copeland A."/>
            <person name="Lapidus A."/>
            <person name="Glavina del Rio T."/>
            <person name="Dalin E."/>
            <person name="Tice H."/>
            <person name="Bruce D."/>
            <person name="Goodwin L."/>
            <person name="Pitluck S."/>
            <person name="Larimer F."/>
            <person name="Land M.L."/>
            <person name="Hauser L."/>
            <person name="Muyzer G."/>
        </authorList>
    </citation>
    <scope>NUCLEOTIDE SEQUENCE [LARGE SCALE GENOMIC DNA]</scope>
    <source>
        <strain evidence="1 2">AHT 1</strain>
    </source>
</reference>
<dbReference type="AlphaFoldDB" id="C0GHG8"/>
<dbReference type="SUPFAM" id="SSF140500">
    <property type="entry name" value="BAS1536-like"/>
    <property type="match status" value="1"/>
</dbReference>
<dbReference type="STRING" id="555088.DealDRAFT_1927"/>
<evidence type="ECO:0000313" key="1">
    <source>
        <dbReference type="EMBL" id="EEG77174.1"/>
    </source>
</evidence>
<comment type="caution">
    <text evidence="1">The sequence shown here is derived from an EMBL/GenBank/DDBJ whole genome shotgun (WGS) entry which is preliminary data.</text>
</comment>
<dbReference type="Gene3D" id="4.10.280.10">
    <property type="entry name" value="Helix-loop-helix DNA-binding domain"/>
    <property type="match status" value="1"/>
</dbReference>
<protein>
    <recommendedName>
        <fullName evidence="3">Spo0E like sporulation regulatory protein</fullName>
    </recommendedName>
</protein>
<dbReference type="InterPro" id="IPR037208">
    <property type="entry name" value="Spo0E-like_sf"/>
</dbReference>